<evidence type="ECO:0000313" key="2">
    <source>
        <dbReference type="EMBL" id="GLJ77197.1"/>
    </source>
</evidence>
<dbReference type="EMBL" id="BSEN01000013">
    <property type="protein sequence ID" value="GLJ77197.1"/>
    <property type="molecule type" value="Genomic_DNA"/>
</dbReference>
<comment type="caution">
    <text evidence="2">The sequence shown here is derived from an EMBL/GenBank/DDBJ whole genome shotgun (WGS) entry which is preliminary data.</text>
</comment>
<dbReference type="RefSeq" id="WP_271177841.1">
    <property type="nucleotide sequence ID" value="NZ_BAAAJO010000004.1"/>
</dbReference>
<protein>
    <submittedName>
        <fullName evidence="2">Uncharacterized protein</fullName>
    </submittedName>
</protein>
<accession>A0A9W6HBE2</accession>
<sequence>MSDFLSSLIRREQGLPAATGVGPRLPALFEDAPREQVIEVQESAVIVAAREPEGAAEPASRTAPAPVSARPRVPDAPIAPATSSGRPAVGLEPPAARMTAAPEPSRPRASEPSPTEADASLRRETRHAPSPAATRSDSDRAEPHLVVVEHVTPRPPTAPAATSPSPTPVDETRRVVPDAVSPRLEAVPEREPVVEPEPAPVIRVTIGRVEVRAVPAAPVAAPRRAAQTDRGNSPMSLDEYLQQRDAGRGR</sequence>
<feature type="compositionally biased region" description="Basic and acidic residues" evidence="1">
    <location>
        <begin position="241"/>
        <end position="250"/>
    </location>
</feature>
<feature type="region of interest" description="Disordered" evidence="1">
    <location>
        <begin position="217"/>
        <end position="250"/>
    </location>
</feature>
<proteinExistence type="predicted"/>
<keyword evidence="3" id="KW-1185">Reference proteome</keyword>
<gene>
    <name evidence="2" type="ORF">GCM10017584_27710</name>
</gene>
<feature type="compositionally biased region" description="Low complexity" evidence="1">
    <location>
        <begin position="55"/>
        <end position="71"/>
    </location>
</feature>
<organism evidence="2 3">
    <name type="scientific">Leifsonia poae</name>
    <dbReference type="NCBI Taxonomy" id="110933"/>
    <lineage>
        <taxon>Bacteria</taxon>
        <taxon>Bacillati</taxon>
        <taxon>Actinomycetota</taxon>
        <taxon>Actinomycetes</taxon>
        <taxon>Micrococcales</taxon>
        <taxon>Microbacteriaceae</taxon>
        <taxon>Leifsonia</taxon>
    </lineage>
</organism>
<reference evidence="2" key="1">
    <citation type="journal article" date="2014" name="Int. J. Syst. Evol. Microbiol.">
        <title>Complete genome sequence of Corynebacterium casei LMG S-19264T (=DSM 44701T), isolated from a smear-ripened cheese.</title>
        <authorList>
            <consortium name="US DOE Joint Genome Institute (JGI-PGF)"/>
            <person name="Walter F."/>
            <person name="Albersmeier A."/>
            <person name="Kalinowski J."/>
            <person name="Ruckert C."/>
        </authorList>
    </citation>
    <scope>NUCLEOTIDE SEQUENCE</scope>
    <source>
        <strain evidence="2">VKM Ac-1401</strain>
    </source>
</reference>
<dbReference type="AlphaFoldDB" id="A0A9W6HBE2"/>
<dbReference type="Proteomes" id="UP001142372">
    <property type="component" value="Unassembled WGS sequence"/>
</dbReference>
<evidence type="ECO:0000256" key="1">
    <source>
        <dbReference type="SAM" id="MobiDB-lite"/>
    </source>
</evidence>
<reference evidence="2" key="2">
    <citation type="submission" date="2023-01" db="EMBL/GenBank/DDBJ databases">
        <authorList>
            <person name="Sun Q."/>
            <person name="Evtushenko L."/>
        </authorList>
    </citation>
    <scope>NUCLEOTIDE SEQUENCE</scope>
    <source>
        <strain evidence="2">VKM Ac-1401</strain>
    </source>
</reference>
<name>A0A9W6HBE2_9MICO</name>
<evidence type="ECO:0000313" key="3">
    <source>
        <dbReference type="Proteomes" id="UP001142372"/>
    </source>
</evidence>
<feature type="region of interest" description="Disordered" evidence="1">
    <location>
        <begin position="49"/>
        <end position="175"/>
    </location>
</feature>